<evidence type="ECO:0000256" key="9">
    <source>
        <dbReference type="HAMAP-Rule" id="MF_03178"/>
    </source>
</evidence>
<dbReference type="Pfam" id="PF00667">
    <property type="entry name" value="FAD_binding_1"/>
    <property type="match status" value="1"/>
</dbReference>
<evidence type="ECO:0000259" key="11">
    <source>
        <dbReference type="PROSITE" id="PS50902"/>
    </source>
</evidence>
<feature type="binding site" evidence="9">
    <location>
        <begin position="448"/>
        <end position="451"/>
    </location>
    <ligand>
        <name>FAD</name>
        <dbReference type="ChEBI" id="CHEBI:57692"/>
    </ligand>
</feature>
<dbReference type="EC" id="1.18.1.-" evidence="9"/>
<feature type="binding site" evidence="9">
    <location>
        <begin position="22"/>
        <end position="27"/>
    </location>
    <ligand>
        <name>FMN</name>
        <dbReference type="ChEBI" id="CHEBI:58210"/>
    </ligand>
</feature>
<keyword evidence="3 9" id="KW-0963">Cytoplasm</keyword>
<dbReference type="InterPro" id="IPR001094">
    <property type="entry name" value="Flavdoxin-like"/>
</dbReference>
<evidence type="ECO:0000259" key="12">
    <source>
        <dbReference type="PROSITE" id="PS51384"/>
    </source>
</evidence>
<comment type="similarity">
    <text evidence="9">In the N-terminal section; belongs to the flavodoxin family.</text>
</comment>
<dbReference type="PANTHER" id="PTHR19384:SF10">
    <property type="entry name" value="NADPH-DEPENDENT DIFLAVIN OXIDOREDUCTASE 1"/>
    <property type="match status" value="1"/>
</dbReference>
<feature type="region of interest" description="Disordered" evidence="10">
    <location>
        <begin position="1"/>
        <end position="20"/>
    </location>
</feature>
<dbReference type="GO" id="GO:0050661">
    <property type="term" value="F:NADP binding"/>
    <property type="evidence" value="ECO:0007669"/>
    <property type="project" value="UniProtKB-UniRule"/>
</dbReference>
<evidence type="ECO:0000256" key="1">
    <source>
        <dbReference type="ARBA" id="ARBA00001917"/>
    </source>
</evidence>
<dbReference type="InterPro" id="IPR017927">
    <property type="entry name" value="FAD-bd_FR_type"/>
</dbReference>
<evidence type="ECO:0000313" key="13">
    <source>
        <dbReference type="EMBL" id="RPA79691.1"/>
    </source>
</evidence>
<evidence type="ECO:0000256" key="5">
    <source>
        <dbReference type="ARBA" id="ARBA00022643"/>
    </source>
</evidence>
<keyword evidence="14" id="KW-1185">Reference proteome</keyword>
<dbReference type="Pfam" id="PF00175">
    <property type="entry name" value="NAD_binding_1"/>
    <property type="match status" value="1"/>
</dbReference>
<comment type="caution">
    <text evidence="9">Lacks conserved residue(s) required for the propagation of feature annotation.</text>
</comment>
<name>A0A3N4I6A0_ASCIM</name>
<dbReference type="InterPro" id="IPR023173">
    <property type="entry name" value="NADPH_Cyt_P450_Rdtase_alpha"/>
</dbReference>
<dbReference type="InterPro" id="IPR001433">
    <property type="entry name" value="OxRdtase_FAD/NAD-bd"/>
</dbReference>
<dbReference type="InterPro" id="IPR028879">
    <property type="entry name" value="NDOR1"/>
</dbReference>
<reference evidence="13 14" key="1">
    <citation type="journal article" date="2018" name="Nat. Ecol. Evol.">
        <title>Pezizomycetes genomes reveal the molecular basis of ectomycorrhizal truffle lifestyle.</title>
        <authorList>
            <person name="Murat C."/>
            <person name="Payen T."/>
            <person name="Noel B."/>
            <person name="Kuo A."/>
            <person name="Morin E."/>
            <person name="Chen J."/>
            <person name="Kohler A."/>
            <person name="Krizsan K."/>
            <person name="Balestrini R."/>
            <person name="Da Silva C."/>
            <person name="Montanini B."/>
            <person name="Hainaut M."/>
            <person name="Levati E."/>
            <person name="Barry K.W."/>
            <person name="Belfiori B."/>
            <person name="Cichocki N."/>
            <person name="Clum A."/>
            <person name="Dockter R.B."/>
            <person name="Fauchery L."/>
            <person name="Guy J."/>
            <person name="Iotti M."/>
            <person name="Le Tacon F."/>
            <person name="Lindquist E.A."/>
            <person name="Lipzen A."/>
            <person name="Malagnac F."/>
            <person name="Mello A."/>
            <person name="Molinier V."/>
            <person name="Miyauchi S."/>
            <person name="Poulain J."/>
            <person name="Riccioni C."/>
            <person name="Rubini A."/>
            <person name="Sitrit Y."/>
            <person name="Splivallo R."/>
            <person name="Traeger S."/>
            <person name="Wang M."/>
            <person name="Zifcakova L."/>
            <person name="Wipf D."/>
            <person name="Zambonelli A."/>
            <person name="Paolocci F."/>
            <person name="Nowrousian M."/>
            <person name="Ottonello S."/>
            <person name="Baldrian P."/>
            <person name="Spatafora J.W."/>
            <person name="Henrissat B."/>
            <person name="Nagy L.G."/>
            <person name="Aury J.M."/>
            <person name="Wincker P."/>
            <person name="Grigoriev I.V."/>
            <person name="Bonfante P."/>
            <person name="Martin F.M."/>
        </authorList>
    </citation>
    <scope>NUCLEOTIDE SEQUENCE [LARGE SCALE GENOMIC DNA]</scope>
    <source>
        <strain evidence="13 14">RN42</strain>
    </source>
</reference>
<dbReference type="Gene3D" id="3.40.50.360">
    <property type="match status" value="1"/>
</dbReference>
<evidence type="ECO:0000256" key="8">
    <source>
        <dbReference type="ARBA" id="ARBA00023002"/>
    </source>
</evidence>
<evidence type="ECO:0000256" key="3">
    <source>
        <dbReference type="ARBA" id="ARBA00022490"/>
    </source>
</evidence>
<gene>
    <name evidence="9" type="primary">TAH18</name>
    <name evidence="13" type="ORF">BJ508DRAFT_210994</name>
</gene>
<evidence type="ECO:0000313" key="14">
    <source>
        <dbReference type="Proteomes" id="UP000275078"/>
    </source>
</evidence>
<keyword evidence="8 9" id="KW-0560">Oxidoreductase</keyword>
<evidence type="ECO:0000256" key="6">
    <source>
        <dbReference type="ARBA" id="ARBA00022827"/>
    </source>
</evidence>
<keyword evidence="4 9" id="KW-0285">Flavoprotein</keyword>
<feature type="binding site" evidence="9">
    <location>
        <begin position="399"/>
        <end position="402"/>
    </location>
    <ligand>
        <name>FAD</name>
        <dbReference type="ChEBI" id="CHEBI:57692"/>
    </ligand>
</feature>
<feature type="binding site" evidence="9">
    <location>
        <begin position="69"/>
        <end position="72"/>
    </location>
    <ligand>
        <name>FMN</name>
        <dbReference type="ChEBI" id="CHEBI:58210"/>
    </ligand>
</feature>
<dbReference type="HAMAP" id="MF_03178">
    <property type="entry name" value="NDOR1"/>
    <property type="match status" value="1"/>
</dbReference>
<feature type="domain" description="Flavodoxin-like" evidence="11">
    <location>
        <begin position="16"/>
        <end position="160"/>
    </location>
</feature>
<dbReference type="GO" id="GO:0050660">
    <property type="term" value="F:flavin adenine dinucleotide binding"/>
    <property type="evidence" value="ECO:0007669"/>
    <property type="project" value="UniProtKB-UniRule"/>
</dbReference>
<keyword evidence="6 9" id="KW-0274">FAD</keyword>
<dbReference type="GO" id="GO:0005829">
    <property type="term" value="C:cytosol"/>
    <property type="evidence" value="ECO:0007669"/>
    <property type="project" value="TreeGrafter"/>
</dbReference>
<dbReference type="OrthoDB" id="1856718at2759"/>
<protein>
    <recommendedName>
        <fullName evidence="9">NADPH-dependent diflavin oxidoreductase 1</fullName>
        <ecNumber evidence="9">1.18.1.-</ecNumber>
    </recommendedName>
    <alternativeName>
        <fullName evidence="9">NADPH-dependent FMN and FAD-containing oxidoreductase</fullName>
    </alternativeName>
</protein>
<dbReference type="InterPro" id="IPR017938">
    <property type="entry name" value="Riboflavin_synthase-like_b-brl"/>
</dbReference>
<dbReference type="PROSITE" id="PS50902">
    <property type="entry name" value="FLAVODOXIN_LIKE"/>
    <property type="match status" value="1"/>
</dbReference>
<dbReference type="GO" id="GO:0016226">
    <property type="term" value="P:iron-sulfur cluster assembly"/>
    <property type="evidence" value="ECO:0007669"/>
    <property type="project" value="UniProtKB-UniRule"/>
</dbReference>
<organism evidence="13 14">
    <name type="scientific">Ascobolus immersus RN42</name>
    <dbReference type="NCBI Taxonomy" id="1160509"/>
    <lineage>
        <taxon>Eukaryota</taxon>
        <taxon>Fungi</taxon>
        <taxon>Dikarya</taxon>
        <taxon>Ascomycota</taxon>
        <taxon>Pezizomycotina</taxon>
        <taxon>Pezizomycetes</taxon>
        <taxon>Pezizales</taxon>
        <taxon>Ascobolaceae</taxon>
        <taxon>Ascobolus</taxon>
    </lineage>
</organism>
<dbReference type="PRINTS" id="PR00369">
    <property type="entry name" value="FLAVODOXIN"/>
</dbReference>
<dbReference type="GO" id="GO:0005739">
    <property type="term" value="C:mitochondrion"/>
    <property type="evidence" value="ECO:0007669"/>
    <property type="project" value="UniProtKB-SubCell"/>
</dbReference>
<comment type="similarity">
    <text evidence="9">In the C-terminal section; belongs to the flavoprotein pyridine nucleotide cytochrome reductase family.</text>
</comment>
<dbReference type="InterPro" id="IPR029039">
    <property type="entry name" value="Flavoprotein-like_sf"/>
</dbReference>
<feature type="binding site" evidence="9">
    <location>
        <position position="368"/>
    </location>
    <ligand>
        <name>FAD</name>
        <dbReference type="ChEBI" id="CHEBI:57692"/>
    </ligand>
</feature>
<keyword evidence="5 9" id="KW-0288">FMN</keyword>
<dbReference type="EMBL" id="ML119696">
    <property type="protein sequence ID" value="RPA79691.1"/>
    <property type="molecule type" value="Genomic_DNA"/>
</dbReference>
<evidence type="ECO:0000256" key="4">
    <source>
        <dbReference type="ARBA" id="ARBA00022630"/>
    </source>
</evidence>
<accession>A0A3N4I6A0</accession>
<dbReference type="GO" id="GO:0010181">
    <property type="term" value="F:FMN binding"/>
    <property type="evidence" value="ECO:0007669"/>
    <property type="project" value="UniProtKB-UniRule"/>
</dbReference>
<dbReference type="Gene3D" id="1.20.990.10">
    <property type="entry name" value="NADPH-cytochrome p450 Reductase, Chain A, domain 3"/>
    <property type="match status" value="1"/>
</dbReference>
<comment type="cofactor">
    <cofactor evidence="1 9">
        <name>FMN</name>
        <dbReference type="ChEBI" id="CHEBI:58210"/>
    </cofactor>
</comment>
<dbReference type="PANTHER" id="PTHR19384">
    <property type="entry name" value="NITRIC OXIDE SYNTHASE-RELATED"/>
    <property type="match status" value="1"/>
</dbReference>
<dbReference type="GO" id="GO:0016651">
    <property type="term" value="F:oxidoreductase activity, acting on NAD(P)H"/>
    <property type="evidence" value="ECO:0007669"/>
    <property type="project" value="UniProtKB-UniRule"/>
</dbReference>
<evidence type="ECO:0000256" key="10">
    <source>
        <dbReference type="SAM" id="MobiDB-lite"/>
    </source>
</evidence>
<comment type="similarity">
    <text evidence="9">Belongs to the NADPH-dependent diflavin oxidoreductase NDOR1 family.</text>
</comment>
<dbReference type="InterPro" id="IPR039261">
    <property type="entry name" value="FNR_nucleotide-bd"/>
</dbReference>
<feature type="binding site" evidence="9">
    <location>
        <position position="491"/>
    </location>
    <ligand>
        <name>NADP(+)</name>
        <dbReference type="ChEBI" id="CHEBI:58349"/>
    </ligand>
</feature>
<dbReference type="PROSITE" id="PS51384">
    <property type="entry name" value="FAD_FR"/>
    <property type="match status" value="1"/>
</dbReference>
<dbReference type="InterPro" id="IPR001709">
    <property type="entry name" value="Flavoprot_Pyr_Nucl_cyt_Rdtase"/>
</dbReference>
<feature type="binding site" evidence="9">
    <location>
        <position position="643"/>
    </location>
    <ligand>
        <name>FAD</name>
        <dbReference type="ChEBI" id="CHEBI:57692"/>
    </ligand>
</feature>
<feature type="domain" description="FAD-binding FR-type" evidence="12">
    <location>
        <begin position="213"/>
        <end position="477"/>
    </location>
</feature>
<comment type="subunit">
    <text evidence="9">Interacts with DRE2; as part of the cytosolic iron-sulfur (Fe-S) protein assembly (CIA) machinery.</text>
</comment>
<dbReference type="InterPro" id="IPR003097">
    <property type="entry name" value="CysJ-like_FAD-binding"/>
</dbReference>
<dbReference type="Pfam" id="PF00258">
    <property type="entry name" value="Flavodoxin_1"/>
    <property type="match status" value="1"/>
</dbReference>
<comment type="catalytic activity">
    <reaction evidence="9">
        <text>2 oxidized [2Fe-2S]-[protein] + NADPH = 2 reduced [2Fe-2S]-[protein] + NADP(+) + H(+)</text>
        <dbReference type="Rhea" id="RHEA:67716"/>
        <dbReference type="Rhea" id="RHEA-COMP:17327"/>
        <dbReference type="Rhea" id="RHEA-COMP:17328"/>
        <dbReference type="ChEBI" id="CHEBI:15378"/>
        <dbReference type="ChEBI" id="CHEBI:33737"/>
        <dbReference type="ChEBI" id="CHEBI:33738"/>
        <dbReference type="ChEBI" id="CHEBI:57783"/>
        <dbReference type="ChEBI" id="CHEBI:58349"/>
    </reaction>
</comment>
<dbReference type="Gene3D" id="2.40.30.10">
    <property type="entry name" value="Translation factors"/>
    <property type="match status" value="1"/>
</dbReference>
<dbReference type="SUPFAM" id="SSF63380">
    <property type="entry name" value="Riboflavin synthase domain-like"/>
    <property type="match status" value="1"/>
</dbReference>
<dbReference type="Gene3D" id="3.40.50.80">
    <property type="entry name" value="Nucleotide-binding domain of ferredoxin-NADP reductase (FNR) module"/>
    <property type="match status" value="1"/>
</dbReference>
<dbReference type="InterPro" id="IPR008254">
    <property type="entry name" value="Flavodoxin/NO_synth"/>
</dbReference>
<comment type="subcellular location">
    <subcellularLocation>
        <location evidence="9">Cytoplasm</location>
    </subcellularLocation>
    <subcellularLocation>
        <location evidence="9">Mitochondrion</location>
    </subcellularLocation>
    <text evidence="9">Relocalizes to mitochondria after H(2)O(2) exposure.</text>
</comment>
<dbReference type="STRING" id="1160509.A0A3N4I6A0"/>
<comment type="cofactor">
    <cofactor evidence="2 9">
        <name>FAD</name>
        <dbReference type="ChEBI" id="CHEBI:57692"/>
    </cofactor>
</comment>
<keyword evidence="7 9" id="KW-0521">NADP</keyword>
<evidence type="ECO:0000256" key="2">
    <source>
        <dbReference type="ARBA" id="ARBA00001974"/>
    </source>
</evidence>
<dbReference type="AlphaFoldDB" id="A0A3N4I6A0"/>
<proteinExistence type="inferred from homology"/>
<feature type="binding site" evidence="9">
    <location>
        <position position="142"/>
    </location>
    <ligand>
        <name>FMN</name>
        <dbReference type="ChEBI" id="CHEBI:58210"/>
    </ligand>
</feature>
<comment type="function">
    <text evidence="9">NADPH-dependent reductase which is a central component of the cytosolic iron-sulfur (Fe-S) protein assembly (CIA) machinery. Transfers electrons from NADPH via its FAD and FMN prosthetic groups to the [2Fe-2S] cluster of DRE2, another key component of the CIA machinery. In turn, this reduced cluster provides electrons for assembly of cytosolic iron-sulfur cluster proteins. Positively controls H(2)O(2)-induced cell death.</text>
</comment>
<dbReference type="Proteomes" id="UP000275078">
    <property type="component" value="Unassembled WGS sequence"/>
</dbReference>
<evidence type="ECO:0000256" key="7">
    <source>
        <dbReference type="ARBA" id="ARBA00022857"/>
    </source>
</evidence>
<sequence length="643" mass="70973">MSTSTPSQPQPQPRPITILYGSETGTSEDLANELGRMLERCRFQPTVLPMNALDASTLPEHKTVVFVVSTAGQGDLPANALVFWKYLLRKNLLKDWLSGTKVTSFGCGDSSYVNYNWAAKKVRARLRQLGAQELMVHAEGDDQDDGGVDSLFIEWAKVLCDKLLQLFPLPPGVEVMPEDATIPPKWTLQPASTDSTLHPAPAGVSTFDFSLRPNSITATITKNERVTPETHFQDVRLFELSLSKPTVYTPGDTVSVLPRNPTTAVDAFLTLQPHLAPYADSPLELKPTPYLIANYPPELRPLPLVEPGKFFTLRDLLTNILDITAIPRRSFFQFLADYAEDPMHKDRLLQFSNPQYTEDLWNYTLRPRRTLLETLEDFNAVKLPLDALVNPYFPVIKPRLFSVSSSPFGNELPPPGAKPATETPASDKLELLVAIVKYKTKLSRPRIGLCSNYLASLPPNTPLNIVISHPATQSFIPKDPTLPILAIAPGTGVAPIRALIWHRLHTNPSTKTTLIFGNRNRSSDFFFHSELEMLASKSLIKLYTIFSRDPKPLLPDGTADTTKPEVGYVQKLISGKAWRDVYDNLVNGGVFYLCGSSGAMPKGVREAVGKVVMGGGGGGISYEQAEKVVNGLGKGGRWVQETW</sequence>
<dbReference type="PRINTS" id="PR00371">
    <property type="entry name" value="FPNCR"/>
</dbReference>
<feature type="binding site" evidence="9">
    <location>
        <begin position="547"/>
        <end position="548"/>
    </location>
    <ligand>
        <name>NADP(+)</name>
        <dbReference type="ChEBI" id="CHEBI:58349"/>
    </ligand>
</feature>
<keyword evidence="9" id="KW-0496">Mitochondrion</keyword>
<dbReference type="SUPFAM" id="SSF52218">
    <property type="entry name" value="Flavoproteins"/>
    <property type="match status" value="1"/>
</dbReference>
<dbReference type="GO" id="GO:0160246">
    <property type="term" value="F:NADPH-iron-sulfur [2Fe-2S] protein oxidoreductase activity"/>
    <property type="evidence" value="ECO:0007669"/>
    <property type="project" value="InterPro"/>
</dbReference>
<feature type="binding site" evidence="9">
    <location>
        <begin position="566"/>
        <end position="570"/>
    </location>
    <ligand>
        <name>NADP(+)</name>
        <dbReference type="ChEBI" id="CHEBI:58349"/>
    </ligand>
</feature>
<dbReference type="SUPFAM" id="SSF52343">
    <property type="entry name" value="Ferredoxin reductase-like, C-terminal NADP-linked domain"/>
    <property type="match status" value="1"/>
</dbReference>